<sequence>MLLKSIRKIIKKFYLISLFLQSADLVSSFDNER</sequence>
<comment type="caution">
    <text evidence="1">The sequence shown here is derived from an EMBL/GenBank/DDBJ whole genome shotgun (WGS) entry which is preliminary data.</text>
</comment>
<evidence type="ECO:0000313" key="1">
    <source>
        <dbReference type="EMBL" id="KKQ37165.1"/>
    </source>
</evidence>
<reference evidence="1 2" key="1">
    <citation type="journal article" date="2015" name="Nature">
        <title>rRNA introns, odd ribosomes, and small enigmatic genomes across a large radiation of phyla.</title>
        <authorList>
            <person name="Brown C.T."/>
            <person name="Hug L.A."/>
            <person name="Thomas B.C."/>
            <person name="Sharon I."/>
            <person name="Castelle C.J."/>
            <person name="Singh A."/>
            <person name="Wilkins M.J."/>
            <person name="Williams K.H."/>
            <person name="Banfield J.F."/>
        </authorList>
    </citation>
    <scope>NUCLEOTIDE SEQUENCE [LARGE SCALE GENOMIC DNA]</scope>
</reference>
<evidence type="ECO:0000313" key="2">
    <source>
        <dbReference type="Proteomes" id="UP000034591"/>
    </source>
</evidence>
<protein>
    <submittedName>
        <fullName evidence="1">Uncharacterized protein</fullName>
    </submittedName>
</protein>
<name>A0A0G0HF62_9BACT</name>
<dbReference type="AlphaFoldDB" id="A0A0G0HF62"/>
<accession>A0A0G0HF62</accession>
<organism evidence="1 2">
    <name type="scientific">Candidatus Woesebacteria bacterium GW2011_GWA1_37_7</name>
    <dbReference type="NCBI Taxonomy" id="1618545"/>
    <lineage>
        <taxon>Bacteria</taxon>
        <taxon>Candidatus Woeseibacteriota</taxon>
    </lineage>
</organism>
<gene>
    <name evidence="1" type="ORF">US53_C0026G0003</name>
</gene>
<dbReference type="EMBL" id="LBTI01000026">
    <property type="protein sequence ID" value="KKQ37165.1"/>
    <property type="molecule type" value="Genomic_DNA"/>
</dbReference>
<proteinExistence type="predicted"/>
<dbReference type="Proteomes" id="UP000034591">
    <property type="component" value="Unassembled WGS sequence"/>
</dbReference>
<dbReference type="STRING" id="1618545.US53_C0026G0003"/>